<sequence length="136" mass="15908">MYAVDLNGKEHNLEFAAENNWITNLSSFYAMQPGSVYIEAIEPSIVLQINHEHLIYLYGNYPKFNSRFRVIIERNYIELQNRVLQNISATADERYLYFLQQYPALANRLPNTQIASYLGITSEFLSKIRKDLAPKR</sequence>
<reference evidence="1" key="1">
    <citation type="submission" date="2021-03" db="EMBL/GenBank/DDBJ databases">
        <title>Evolutionary priming and transition to the ectomycorrhizal habit in an iconic lineage of mushroom-forming fungi: is preadaptation a requirement?</title>
        <authorList>
            <consortium name="DOE Joint Genome Institute"/>
            <person name="Looney B.P."/>
            <person name="Miyauchi S."/>
            <person name="Morin E."/>
            <person name="Drula E."/>
            <person name="Courty P.E."/>
            <person name="Chicoki N."/>
            <person name="Fauchery L."/>
            <person name="Kohler A."/>
            <person name="Kuo A."/>
            <person name="LaButti K."/>
            <person name="Pangilinan J."/>
            <person name="Lipzen A."/>
            <person name="Riley R."/>
            <person name="Andreopoulos W."/>
            <person name="He G."/>
            <person name="Johnson J."/>
            <person name="Barry K.W."/>
            <person name="Grigoriev I.V."/>
            <person name="Nagy L."/>
            <person name="Hibbett D."/>
            <person name="Henrissat B."/>
            <person name="Matheny P.B."/>
            <person name="Labbe J."/>
            <person name="Martin A.F."/>
        </authorList>
    </citation>
    <scope>NUCLEOTIDE SEQUENCE</scope>
    <source>
        <strain evidence="1">BPL698</strain>
    </source>
</reference>
<dbReference type="Proteomes" id="UP001207468">
    <property type="component" value="Unassembled WGS sequence"/>
</dbReference>
<evidence type="ECO:0000313" key="2">
    <source>
        <dbReference type="Proteomes" id="UP001207468"/>
    </source>
</evidence>
<name>A0ACC0U584_9AGAM</name>
<comment type="caution">
    <text evidence="1">The sequence shown here is derived from an EMBL/GenBank/DDBJ whole genome shotgun (WGS) entry which is preliminary data.</text>
</comment>
<dbReference type="EMBL" id="JAGFNK010000160">
    <property type="protein sequence ID" value="KAI9463101.1"/>
    <property type="molecule type" value="Genomic_DNA"/>
</dbReference>
<evidence type="ECO:0000313" key="1">
    <source>
        <dbReference type="EMBL" id="KAI9463101.1"/>
    </source>
</evidence>
<protein>
    <submittedName>
        <fullName evidence="1">Uncharacterized protein</fullName>
    </submittedName>
</protein>
<proteinExistence type="predicted"/>
<organism evidence="1 2">
    <name type="scientific">Russula earlei</name>
    <dbReference type="NCBI Taxonomy" id="71964"/>
    <lineage>
        <taxon>Eukaryota</taxon>
        <taxon>Fungi</taxon>
        <taxon>Dikarya</taxon>
        <taxon>Basidiomycota</taxon>
        <taxon>Agaricomycotina</taxon>
        <taxon>Agaricomycetes</taxon>
        <taxon>Russulales</taxon>
        <taxon>Russulaceae</taxon>
        <taxon>Russula</taxon>
    </lineage>
</organism>
<accession>A0ACC0U584</accession>
<gene>
    <name evidence="1" type="ORF">F5148DRAFT_1286233</name>
</gene>
<keyword evidence="2" id="KW-1185">Reference proteome</keyword>